<accession>G2EGK5</accession>
<name>G2EGK5_9FLAO</name>
<sequence length="104" mass="12453">MVVNQSLNPEDNIDLVERYFEENFKEYVLIKKTNYTGYWWVEYVNGIDVKICFDGDTGGHFSVKIFIDNTEYFLWQFDRSVNSRTQSTSENILYQLKVLKIFIK</sequence>
<evidence type="ECO:0000313" key="1">
    <source>
        <dbReference type="EMBL" id="EGV42431.1"/>
    </source>
</evidence>
<dbReference type="OrthoDB" id="1406894at2"/>
<comment type="caution">
    <text evidence="1">The sequence shown here is derived from an EMBL/GenBank/DDBJ whole genome shotgun (WGS) entry which is preliminary data.</text>
</comment>
<dbReference type="AlphaFoldDB" id="G2EGK5"/>
<dbReference type="RefSeq" id="WP_008639181.1">
    <property type="nucleotide sequence ID" value="NZ_AFXZ01000059.1"/>
</dbReference>
<keyword evidence="2" id="KW-1185">Reference proteome</keyword>
<evidence type="ECO:0000313" key="2">
    <source>
        <dbReference type="Proteomes" id="UP000003730"/>
    </source>
</evidence>
<reference evidence="1 2" key="1">
    <citation type="journal article" date="2008" name="Int. J. Syst. Evol. Microbiol.">
        <title>Bizionia argentinensis sp. nov., isolated from surface marine water in Antarctica.</title>
        <authorList>
            <person name="Bercovich A."/>
            <person name="Vazquez S.C."/>
            <person name="Yankilevich P."/>
            <person name="Coria S.H."/>
            <person name="Foti M."/>
            <person name="Hernandez E."/>
            <person name="Vidal A."/>
            <person name="Ruberto L."/>
            <person name="Melo C."/>
            <person name="Marenssi S."/>
            <person name="Criscuolo M."/>
            <person name="Memoli M."/>
            <person name="Arguelles M."/>
            <person name="Mac Cormack W.P."/>
        </authorList>
    </citation>
    <scope>NUCLEOTIDE SEQUENCE [LARGE SCALE GENOMIC DNA]</scope>
    <source>
        <strain evidence="1 2">JUB59</strain>
    </source>
</reference>
<dbReference type="Proteomes" id="UP000003730">
    <property type="component" value="Unassembled WGS sequence"/>
</dbReference>
<protein>
    <submittedName>
        <fullName evidence="1">Uncharacterized protein</fullName>
    </submittedName>
</protein>
<gene>
    <name evidence="1" type="ORF">BZARG_3112</name>
</gene>
<organism evidence="1 2">
    <name type="scientific">Bizionia argentinensis JUB59</name>
    <dbReference type="NCBI Taxonomy" id="1046627"/>
    <lineage>
        <taxon>Bacteria</taxon>
        <taxon>Pseudomonadati</taxon>
        <taxon>Bacteroidota</taxon>
        <taxon>Flavobacteriia</taxon>
        <taxon>Flavobacteriales</taxon>
        <taxon>Flavobacteriaceae</taxon>
        <taxon>Bizionia</taxon>
    </lineage>
</organism>
<dbReference type="EMBL" id="AFXZ01000059">
    <property type="protein sequence ID" value="EGV42431.1"/>
    <property type="molecule type" value="Genomic_DNA"/>
</dbReference>
<proteinExistence type="predicted"/>